<feature type="transmembrane region" description="Helical" evidence="1">
    <location>
        <begin position="137"/>
        <end position="160"/>
    </location>
</feature>
<keyword evidence="1" id="KW-1133">Transmembrane helix</keyword>
<protein>
    <submittedName>
        <fullName evidence="2">Uncharacterized protein</fullName>
    </submittedName>
</protein>
<feature type="transmembrane region" description="Helical" evidence="1">
    <location>
        <begin position="65"/>
        <end position="86"/>
    </location>
</feature>
<keyword evidence="3" id="KW-1185">Reference proteome</keyword>
<evidence type="ECO:0000313" key="2">
    <source>
        <dbReference type="EMBL" id="PSN61688.1"/>
    </source>
</evidence>
<reference evidence="2 3" key="1">
    <citation type="journal article" date="2018" name="Front. Microbiol.">
        <title>Genome-Wide Analysis of Corynespora cassiicola Leaf Fall Disease Putative Effectors.</title>
        <authorList>
            <person name="Lopez D."/>
            <person name="Ribeiro S."/>
            <person name="Label P."/>
            <person name="Fumanal B."/>
            <person name="Venisse J.S."/>
            <person name="Kohler A."/>
            <person name="de Oliveira R.R."/>
            <person name="Labutti K."/>
            <person name="Lipzen A."/>
            <person name="Lail K."/>
            <person name="Bauer D."/>
            <person name="Ohm R.A."/>
            <person name="Barry K.W."/>
            <person name="Spatafora J."/>
            <person name="Grigoriev I.V."/>
            <person name="Martin F.M."/>
            <person name="Pujade-Renaud V."/>
        </authorList>
    </citation>
    <scope>NUCLEOTIDE SEQUENCE [LARGE SCALE GENOMIC DNA]</scope>
    <source>
        <strain evidence="2 3">Philippines</strain>
    </source>
</reference>
<evidence type="ECO:0000256" key="1">
    <source>
        <dbReference type="SAM" id="Phobius"/>
    </source>
</evidence>
<dbReference type="OrthoDB" id="3009728at2759"/>
<sequence>MGIFTGPALFDHFFPQEEPLYKDIIQDYCWYYYHRYKTLPVNWYRCRRVLECVLEQTGEITKAQLAITNLILGLVPTLLSWLGNGVFEVSVLSSQRPFLSILLSLGAPVFSPTSLFPRWQPDIILDKRSHELKIPTIPAYIQALISFTQYIFAGGAIGNLTHLSYEMSYKSISLSSGCHIRYFVTLWIYLGVLPHLVGYGALQTRSSWVRGDPQNGVGDVPTRNSIGSFVATEVQPCASNGKKTLIWREETMWGLFLVNFATLLALAHVVWGTVILGSTTLVGPSDATMILGRFMASTVICRAILMFEMAGLRQVVNLKYPDTPGSSNQHSIITTPVSTQEAVSQSF</sequence>
<gene>
    <name evidence="2" type="ORF">BS50DRAFT_592636</name>
</gene>
<dbReference type="EMBL" id="KZ678143">
    <property type="protein sequence ID" value="PSN61688.1"/>
    <property type="molecule type" value="Genomic_DNA"/>
</dbReference>
<keyword evidence="1" id="KW-0812">Transmembrane</keyword>
<name>A0A2T2N9H2_CORCC</name>
<dbReference type="AlphaFoldDB" id="A0A2T2N9H2"/>
<organism evidence="2 3">
    <name type="scientific">Corynespora cassiicola Philippines</name>
    <dbReference type="NCBI Taxonomy" id="1448308"/>
    <lineage>
        <taxon>Eukaryota</taxon>
        <taxon>Fungi</taxon>
        <taxon>Dikarya</taxon>
        <taxon>Ascomycota</taxon>
        <taxon>Pezizomycotina</taxon>
        <taxon>Dothideomycetes</taxon>
        <taxon>Pleosporomycetidae</taxon>
        <taxon>Pleosporales</taxon>
        <taxon>Corynesporascaceae</taxon>
        <taxon>Corynespora</taxon>
    </lineage>
</organism>
<keyword evidence="1" id="KW-0472">Membrane</keyword>
<evidence type="ECO:0000313" key="3">
    <source>
        <dbReference type="Proteomes" id="UP000240883"/>
    </source>
</evidence>
<dbReference type="Proteomes" id="UP000240883">
    <property type="component" value="Unassembled WGS sequence"/>
</dbReference>
<feature type="transmembrane region" description="Helical" evidence="1">
    <location>
        <begin position="252"/>
        <end position="275"/>
    </location>
</feature>
<feature type="transmembrane region" description="Helical" evidence="1">
    <location>
        <begin position="98"/>
        <end position="116"/>
    </location>
</feature>
<feature type="transmembrane region" description="Helical" evidence="1">
    <location>
        <begin position="180"/>
        <end position="202"/>
    </location>
</feature>
<proteinExistence type="predicted"/>
<feature type="transmembrane region" description="Helical" evidence="1">
    <location>
        <begin position="287"/>
        <end position="305"/>
    </location>
</feature>
<accession>A0A2T2N9H2</accession>